<evidence type="ECO:0000313" key="2">
    <source>
        <dbReference type="EMBL" id="CEM19488.1"/>
    </source>
</evidence>
<dbReference type="InParanoid" id="A0A0G4FWH6"/>
<organism evidence="2 3">
    <name type="scientific">Vitrella brassicaformis (strain CCMP3155)</name>
    <dbReference type="NCBI Taxonomy" id="1169540"/>
    <lineage>
        <taxon>Eukaryota</taxon>
        <taxon>Sar</taxon>
        <taxon>Alveolata</taxon>
        <taxon>Colpodellida</taxon>
        <taxon>Vitrellaceae</taxon>
        <taxon>Vitrella</taxon>
    </lineage>
</organism>
<dbReference type="Proteomes" id="UP000041254">
    <property type="component" value="Unassembled WGS sequence"/>
</dbReference>
<name>A0A0G4FWH6_VITBC</name>
<dbReference type="VEuPathDB" id="CryptoDB:Vbra_16417"/>
<sequence length="172" mass="18784">MATLCPSGVAQYKLEDGLKGLDVGDGVVRFPEEQLAMGAILLEQEDAGHIHVENFTHQNAQAHMRITRQGRTKAFNVSRLLPPFPFAPHNTIDFPLSFSISDTNIAKVEDLYADGYMLTITITEPSTADACGAAGGVGVPEKEWEDVYYYDEEDDGESEAEGVVASEEEKES</sequence>
<gene>
    <name evidence="2" type="ORF">Vbra_16417</name>
</gene>
<evidence type="ECO:0000313" key="3">
    <source>
        <dbReference type="Proteomes" id="UP000041254"/>
    </source>
</evidence>
<protein>
    <submittedName>
        <fullName evidence="2">Uncharacterized protein</fullName>
    </submittedName>
</protein>
<keyword evidence="3" id="KW-1185">Reference proteome</keyword>
<evidence type="ECO:0000256" key="1">
    <source>
        <dbReference type="SAM" id="MobiDB-lite"/>
    </source>
</evidence>
<dbReference type="AlphaFoldDB" id="A0A0G4FWH6"/>
<feature type="region of interest" description="Disordered" evidence="1">
    <location>
        <begin position="152"/>
        <end position="172"/>
    </location>
</feature>
<reference evidence="2 3" key="1">
    <citation type="submission" date="2014-11" db="EMBL/GenBank/DDBJ databases">
        <authorList>
            <person name="Zhu J."/>
            <person name="Qi W."/>
            <person name="Song R."/>
        </authorList>
    </citation>
    <scope>NUCLEOTIDE SEQUENCE [LARGE SCALE GENOMIC DNA]</scope>
</reference>
<proteinExistence type="predicted"/>
<dbReference type="EMBL" id="CDMY01000513">
    <property type="protein sequence ID" value="CEM19488.1"/>
    <property type="molecule type" value="Genomic_DNA"/>
</dbReference>
<accession>A0A0G4FWH6</accession>